<keyword evidence="10" id="KW-1185">Reference proteome</keyword>
<protein>
    <submittedName>
        <fullName evidence="9">Major facilitator superfamily MFS_1</fullName>
    </submittedName>
</protein>
<keyword evidence="2" id="KW-0813">Transport</keyword>
<dbReference type="RefSeq" id="WP_012873560.1">
    <property type="nucleotide sequence ID" value="NC_013524.1"/>
</dbReference>
<evidence type="ECO:0000313" key="10">
    <source>
        <dbReference type="Proteomes" id="UP000002027"/>
    </source>
</evidence>
<dbReference type="STRING" id="479434.Sthe_3125"/>
<keyword evidence="6 7" id="KW-0472">Membrane</keyword>
<evidence type="ECO:0000256" key="3">
    <source>
        <dbReference type="ARBA" id="ARBA00022475"/>
    </source>
</evidence>
<evidence type="ECO:0000259" key="8">
    <source>
        <dbReference type="PROSITE" id="PS50850"/>
    </source>
</evidence>
<dbReference type="KEGG" id="sti:Sthe_3125"/>
<dbReference type="OrthoDB" id="65739at2"/>
<dbReference type="PANTHER" id="PTHR43414:SF6">
    <property type="entry name" value="MULTIDRUG RESISTANCE PROTEIN MDTG"/>
    <property type="match status" value="1"/>
</dbReference>
<dbReference type="Proteomes" id="UP000002027">
    <property type="component" value="Chromosome 2"/>
</dbReference>
<comment type="subcellular location">
    <subcellularLocation>
        <location evidence="1">Cell membrane</location>
        <topology evidence="1">Multi-pass membrane protein</topology>
    </subcellularLocation>
</comment>
<dbReference type="InterPro" id="IPR020846">
    <property type="entry name" value="MFS_dom"/>
</dbReference>
<dbReference type="eggNOG" id="COG2814">
    <property type="taxonomic scope" value="Bacteria"/>
</dbReference>
<dbReference type="AlphaFoldDB" id="D1C9N2"/>
<dbReference type="InterPro" id="IPR011701">
    <property type="entry name" value="MFS"/>
</dbReference>
<feature type="transmembrane region" description="Helical" evidence="7">
    <location>
        <begin position="45"/>
        <end position="66"/>
    </location>
</feature>
<reference evidence="10" key="1">
    <citation type="submission" date="2009-11" db="EMBL/GenBank/DDBJ databases">
        <title>The complete chromosome 2 of Sphaerobacter thermophilus DSM 20745.</title>
        <authorList>
            <person name="Lucas S."/>
            <person name="Copeland A."/>
            <person name="Lapidus A."/>
            <person name="Glavina del Rio T."/>
            <person name="Dalin E."/>
            <person name="Tice H."/>
            <person name="Bruce D."/>
            <person name="Goodwin L."/>
            <person name="Pitluck S."/>
            <person name="Kyrpides N."/>
            <person name="Mavromatis K."/>
            <person name="Ivanova N."/>
            <person name="Mikhailova N."/>
            <person name="LaButti K.M."/>
            <person name="Clum A."/>
            <person name="Sun H.I."/>
            <person name="Brettin T."/>
            <person name="Detter J.C."/>
            <person name="Han C."/>
            <person name="Larimer F."/>
            <person name="Land M."/>
            <person name="Hauser L."/>
            <person name="Markowitz V."/>
            <person name="Cheng J.F."/>
            <person name="Hugenholtz P."/>
            <person name="Woyke T."/>
            <person name="Wu D."/>
            <person name="Steenblock K."/>
            <person name="Schneider S."/>
            <person name="Pukall R."/>
            <person name="Goeker M."/>
            <person name="Klenk H.P."/>
            <person name="Eisen J.A."/>
        </authorList>
    </citation>
    <scope>NUCLEOTIDE SEQUENCE [LARGE SCALE GENOMIC DNA]</scope>
    <source>
        <strain evidence="10">ATCC 49802 / DSM 20745 / S 6022</strain>
    </source>
</reference>
<dbReference type="InParanoid" id="D1C9N2"/>
<dbReference type="SUPFAM" id="SSF103473">
    <property type="entry name" value="MFS general substrate transporter"/>
    <property type="match status" value="1"/>
</dbReference>
<evidence type="ECO:0000256" key="4">
    <source>
        <dbReference type="ARBA" id="ARBA00022692"/>
    </source>
</evidence>
<feature type="domain" description="Major facilitator superfamily (MFS) profile" evidence="8">
    <location>
        <begin position="7"/>
        <end position="395"/>
    </location>
</feature>
<gene>
    <name evidence="9" type="ordered locus">Sthe_3125</name>
</gene>
<feature type="transmembrane region" description="Helical" evidence="7">
    <location>
        <begin position="307"/>
        <end position="329"/>
    </location>
</feature>
<organism evidence="9 10">
    <name type="scientific">Sphaerobacter thermophilus (strain ATCC 49802 / DSM 20745 / KCCM 41009 / NCIMB 13125 / S 6022)</name>
    <dbReference type="NCBI Taxonomy" id="479434"/>
    <lineage>
        <taxon>Bacteria</taxon>
        <taxon>Pseudomonadati</taxon>
        <taxon>Thermomicrobiota</taxon>
        <taxon>Thermomicrobia</taxon>
        <taxon>Sphaerobacterales</taxon>
        <taxon>Sphaerobacterineae</taxon>
        <taxon>Sphaerobacteraceae</taxon>
        <taxon>Sphaerobacter</taxon>
    </lineage>
</organism>
<evidence type="ECO:0000256" key="1">
    <source>
        <dbReference type="ARBA" id="ARBA00004651"/>
    </source>
</evidence>
<evidence type="ECO:0000256" key="5">
    <source>
        <dbReference type="ARBA" id="ARBA00022989"/>
    </source>
</evidence>
<keyword evidence="3" id="KW-1003">Cell membrane</keyword>
<dbReference type="GO" id="GO:0022857">
    <property type="term" value="F:transmembrane transporter activity"/>
    <property type="evidence" value="ECO:0007669"/>
    <property type="project" value="InterPro"/>
</dbReference>
<feature type="transmembrane region" description="Helical" evidence="7">
    <location>
        <begin position="163"/>
        <end position="185"/>
    </location>
</feature>
<feature type="transmembrane region" description="Helical" evidence="7">
    <location>
        <begin position="341"/>
        <end position="361"/>
    </location>
</feature>
<feature type="transmembrane region" description="Helical" evidence="7">
    <location>
        <begin position="206"/>
        <end position="228"/>
    </location>
</feature>
<feature type="transmembrane region" description="Helical" evidence="7">
    <location>
        <begin position="103"/>
        <end position="124"/>
    </location>
</feature>
<keyword evidence="4 7" id="KW-0812">Transmembrane</keyword>
<dbReference type="InterPro" id="IPR036259">
    <property type="entry name" value="MFS_trans_sf"/>
</dbReference>
<evidence type="ECO:0000256" key="2">
    <source>
        <dbReference type="ARBA" id="ARBA00022448"/>
    </source>
</evidence>
<dbReference type="Gene3D" id="1.20.1250.20">
    <property type="entry name" value="MFS general substrate transporter like domains"/>
    <property type="match status" value="2"/>
</dbReference>
<feature type="transmembrane region" description="Helical" evidence="7">
    <location>
        <begin position="136"/>
        <end position="157"/>
    </location>
</feature>
<feature type="transmembrane region" description="Helical" evidence="7">
    <location>
        <begin position="7"/>
        <end position="25"/>
    </location>
</feature>
<evidence type="ECO:0000256" key="7">
    <source>
        <dbReference type="SAM" id="Phobius"/>
    </source>
</evidence>
<sequence length="414" mass="43070">MTSWQRTLYALWLAQTLTIIGFSLRTPFLPLFLGDLGAESMEQQALWSGLINGGGAAIMAVTAPLWGFVADRYGRKPMVLRAMFVGSCTIGLMALATSPWHLLALRFVEGGLTGTVTASTALVATTVPKERLGYSLGLMQMAIFSGSSVGPLLGGVLGDTIGYRPTFVLAGSLLFISGVLVLVLVQENFERPVPRDEDASERVSMRALLVAPAMLAMILVLFGLRAASSAIQPIMPLYVEQLANRASGVASLAGITMGVMGLTSALASVLLGRAGDRFGTRPILLVSIVLSGLLYLPQAGVQSVGQLILLQAVFGLAVGGALPTANAIVAHLTPPERRGAIYGFTAAATSLGGFVGPLGGASLAAAISIRATFLVMGALLLVIGLWAWRAIPERIGVPATPGSSRTLNRSGSLR</sequence>
<proteinExistence type="predicted"/>
<dbReference type="PANTHER" id="PTHR43414">
    <property type="entry name" value="MULTIDRUG RESISTANCE PROTEIN MDTG"/>
    <property type="match status" value="1"/>
</dbReference>
<dbReference type="HOGENOM" id="CLU_001265_57_3_0"/>
<name>D1C9N2_SPHTD</name>
<dbReference type="PRINTS" id="PR01035">
    <property type="entry name" value="TCRTETA"/>
</dbReference>
<feature type="transmembrane region" description="Helical" evidence="7">
    <location>
        <begin position="283"/>
        <end position="301"/>
    </location>
</feature>
<dbReference type="FunCoup" id="D1C9N2">
    <property type="interactions" value="17"/>
</dbReference>
<feature type="transmembrane region" description="Helical" evidence="7">
    <location>
        <begin position="367"/>
        <end position="388"/>
    </location>
</feature>
<evidence type="ECO:0000256" key="6">
    <source>
        <dbReference type="ARBA" id="ARBA00023136"/>
    </source>
</evidence>
<dbReference type="EMBL" id="CP001824">
    <property type="protein sequence ID" value="ACZ40525.1"/>
    <property type="molecule type" value="Genomic_DNA"/>
</dbReference>
<dbReference type="GO" id="GO:0005886">
    <property type="term" value="C:plasma membrane"/>
    <property type="evidence" value="ECO:0007669"/>
    <property type="project" value="UniProtKB-SubCell"/>
</dbReference>
<dbReference type="PROSITE" id="PS50850">
    <property type="entry name" value="MFS"/>
    <property type="match status" value="1"/>
</dbReference>
<dbReference type="Pfam" id="PF07690">
    <property type="entry name" value="MFS_1"/>
    <property type="match status" value="2"/>
</dbReference>
<evidence type="ECO:0000313" key="9">
    <source>
        <dbReference type="EMBL" id="ACZ40525.1"/>
    </source>
</evidence>
<reference evidence="9 10" key="2">
    <citation type="journal article" date="2010" name="Stand. Genomic Sci.">
        <title>Complete genome sequence of Desulfohalobium retbaense type strain (HR(100)).</title>
        <authorList>
            <person name="Spring S."/>
            <person name="Nolan M."/>
            <person name="Lapidus A."/>
            <person name="Glavina Del Rio T."/>
            <person name="Copeland A."/>
            <person name="Tice H."/>
            <person name="Cheng J.F."/>
            <person name="Lucas S."/>
            <person name="Land M."/>
            <person name="Chen F."/>
            <person name="Bruce D."/>
            <person name="Goodwin L."/>
            <person name="Pitluck S."/>
            <person name="Ivanova N."/>
            <person name="Mavromatis K."/>
            <person name="Mikhailova N."/>
            <person name="Pati A."/>
            <person name="Chen A."/>
            <person name="Palaniappan K."/>
            <person name="Hauser L."/>
            <person name="Chang Y.J."/>
            <person name="Jeffries C.D."/>
            <person name="Munk C."/>
            <person name="Kiss H."/>
            <person name="Chain P."/>
            <person name="Han C."/>
            <person name="Brettin T."/>
            <person name="Detter J.C."/>
            <person name="Schuler E."/>
            <person name="Goker M."/>
            <person name="Rohde M."/>
            <person name="Bristow J."/>
            <person name="Eisen J.A."/>
            <person name="Markowitz V."/>
            <person name="Hugenholtz P."/>
            <person name="Kyrpides N.C."/>
            <person name="Klenk H.P."/>
        </authorList>
    </citation>
    <scope>NUCLEOTIDE SEQUENCE [LARGE SCALE GENOMIC DNA]</scope>
    <source>
        <strain evidence="10">ATCC 49802 / DSM 20745 / S 6022</strain>
    </source>
</reference>
<dbReference type="InterPro" id="IPR001958">
    <property type="entry name" value="Tet-R_TetA/multi-R_MdtG-like"/>
</dbReference>
<accession>D1C9N2</accession>
<feature type="transmembrane region" description="Helical" evidence="7">
    <location>
        <begin position="78"/>
        <end position="97"/>
    </location>
</feature>
<keyword evidence="5 7" id="KW-1133">Transmembrane helix</keyword>
<feature type="transmembrane region" description="Helical" evidence="7">
    <location>
        <begin position="248"/>
        <end position="271"/>
    </location>
</feature>